<dbReference type="Pfam" id="PF00194">
    <property type="entry name" value="Carb_anhydrase"/>
    <property type="match status" value="1"/>
</dbReference>
<keyword evidence="3" id="KW-1185">Reference proteome</keyword>
<organism evidence="2 3">
    <name type="scientific">Operophtera brumata</name>
    <name type="common">Winter moth</name>
    <name type="synonym">Phalaena brumata</name>
    <dbReference type="NCBI Taxonomy" id="104452"/>
    <lineage>
        <taxon>Eukaryota</taxon>
        <taxon>Metazoa</taxon>
        <taxon>Ecdysozoa</taxon>
        <taxon>Arthropoda</taxon>
        <taxon>Hexapoda</taxon>
        <taxon>Insecta</taxon>
        <taxon>Pterygota</taxon>
        <taxon>Neoptera</taxon>
        <taxon>Endopterygota</taxon>
        <taxon>Lepidoptera</taxon>
        <taxon>Glossata</taxon>
        <taxon>Ditrysia</taxon>
        <taxon>Geometroidea</taxon>
        <taxon>Geometridae</taxon>
        <taxon>Larentiinae</taxon>
        <taxon>Operophtera</taxon>
    </lineage>
</organism>
<evidence type="ECO:0000313" key="2">
    <source>
        <dbReference type="EMBL" id="KOB74950.1"/>
    </source>
</evidence>
<reference evidence="2 3" key="1">
    <citation type="journal article" date="2015" name="Genome Biol. Evol.">
        <title>The genome of winter moth (Operophtera brumata) provides a genomic perspective on sexual dimorphism and phenology.</title>
        <authorList>
            <person name="Derks M.F."/>
            <person name="Smit S."/>
            <person name="Salis L."/>
            <person name="Schijlen E."/>
            <person name="Bossers A."/>
            <person name="Mateman C."/>
            <person name="Pijl A.S."/>
            <person name="de Ridder D."/>
            <person name="Groenen M.A."/>
            <person name="Visser M.E."/>
            <person name="Megens H.J."/>
        </authorList>
    </citation>
    <scope>NUCLEOTIDE SEQUENCE [LARGE SCALE GENOMIC DNA]</scope>
    <source>
        <strain evidence="2">WM2013NL</strain>
        <tissue evidence="2">Head and thorax</tissue>
    </source>
</reference>
<dbReference type="InterPro" id="IPR036398">
    <property type="entry name" value="CA_dom_sf"/>
</dbReference>
<dbReference type="Proteomes" id="UP000037510">
    <property type="component" value="Unassembled WGS sequence"/>
</dbReference>
<gene>
    <name evidence="2" type="ORF">OBRU01_08303</name>
</gene>
<protein>
    <submittedName>
        <fullName evidence="2">Putative major antigen</fullName>
    </submittedName>
</protein>
<sequence>METETQSEDEEPSPPKDMPPYGTIEWIYYWSELEGHLPTPIDVSITGSIAYWCPELKSEYLTQAEALRHDDGVVVICYIIKYGVNPDDRLSWVIEGFPRVNEAQTSTRVGPYPMCRLLPMFFEDYFLYWGSMVNTRHESRTIKEFRKLGDPWDEPNLRNFRPLQEREDRHVLFISPHWNQYNSLLPIPRVPEPSISVLSPAYEANLWMLPPQNAYMLPEEEEEDKPEKE</sequence>
<dbReference type="STRING" id="104452.A0A0L7LHR6"/>
<evidence type="ECO:0000313" key="3">
    <source>
        <dbReference type="Proteomes" id="UP000037510"/>
    </source>
</evidence>
<accession>A0A0L7LHR6</accession>
<dbReference type="AlphaFoldDB" id="A0A0L7LHR6"/>
<evidence type="ECO:0000259" key="1">
    <source>
        <dbReference type="Pfam" id="PF00194"/>
    </source>
</evidence>
<name>A0A0L7LHR6_OPEBR</name>
<comment type="caution">
    <text evidence="2">The sequence shown here is derived from an EMBL/GenBank/DDBJ whole genome shotgun (WGS) entry which is preliminary data.</text>
</comment>
<dbReference type="Gene3D" id="3.10.200.10">
    <property type="entry name" value="Alpha carbonic anhydrase"/>
    <property type="match status" value="1"/>
</dbReference>
<feature type="domain" description="Alpha-carbonic anhydrase" evidence="1">
    <location>
        <begin position="57"/>
        <end position="133"/>
    </location>
</feature>
<dbReference type="EMBL" id="JTDY01001077">
    <property type="protein sequence ID" value="KOB74950.1"/>
    <property type="molecule type" value="Genomic_DNA"/>
</dbReference>
<proteinExistence type="predicted"/>
<dbReference type="SUPFAM" id="SSF51069">
    <property type="entry name" value="Carbonic anhydrase"/>
    <property type="match status" value="1"/>
</dbReference>
<dbReference type="InterPro" id="IPR001148">
    <property type="entry name" value="CA_dom"/>
</dbReference>